<dbReference type="EMBL" id="KN847318">
    <property type="protein sequence ID" value="KIW58804.1"/>
    <property type="molecule type" value="Genomic_DNA"/>
</dbReference>
<evidence type="ECO:0000259" key="1">
    <source>
        <dbReference type="Pfam" id="PF25545"/>
    </source>
</evidence>
<dbReference type="HOGENOM" id="CLU_025457_1_2_1"/>
<evidence type="ECO:0000313" key="3">
    <source>
        <dbReference type="Proteomes" id="UP000054342"/>
    </source>
</evidence>
<protein>
    <recommendedName>
        <fullName evidence="1">DUF7924 domain-containing protein</fullName>
    </recommendedName>
</protein>
<dbReference type="OrthoDB" id="5132737at2759"/>
<dbReference type="AlphaFoldDB" id="A0A0D2FFA8"/>
<proteinExistence type="predicted"/>
<sequence length="110" mass="12820">MSAVVDLFLLVKHEKDLDWEILISSTSHDPRICQDLWSLRCDCGHEVDFYRHLIASSTSQSLKMKDQCLAFRFAMSVNLTWMPTHFHRLYFVINTLPADLNLELSYQAEA</sequence>
<name>A0A0D2FFA8_9EURO</name>
<dbReference type="Pfam" id="PF25545">
    <property type="entry name" value="DUF7924"/>
    <property type="match status" value="1"/>
</dbReference>
<dbReference type="GeneID" id="25325209"/>
<gene>
    <name evidence="2" type="ORF">PV05_03301</name>
</gene>
<keyword evidence="3" id="KW-1185">Reference proteome</keyword>
<dbReference type="RefSeq" id="XP_013319388.1">
    <property type="nucleotide sequence ID" value="XM_013463934.1"/>
</dbReference>
<reference evidence="2 3" key="1">
    <citation type="submission" date="2015-01" db="EMBL/GenBank/DDBJ databases">
        <title>The Genome Sequence of Exophiala xenobiotica CBS118157.</title>
        <authorList>
            <consortium name="The Broad Institute Genomics Platform"/>
            <person name="Cuomo C."/>
            <person name="de Hoog S."/>
            <person name="Gorbushina A."/>
            <person name="Stielow B."/>
            <person name="Teixiera M."/>
            <person name="Abouelleil A."/>
            <person name="Chapman S.B."/>
            <person name="Priest M."/>
            <person name="Young S.K."/>
            <person name="Wortman J."/>
            <person name="Nusbaum C."/>
            <person name="Birren B."/>
        </authorList>
    </citation>
    <scope>NUCLEOTIDE SEQUENCE [LARGE SCALE GENOMIC DNA]</scope>
    <source>
        <strain evidence="2 3">CBS 118157</strain>
    </source>
</reference>
<accession>A0A0D2FFA8</accession>
<evidence type="ECO:0000313" key="2">
    <source>
        <dbReference type="EMBL" id="KIW58804.1"/>
    </source>
</evidence>
<feature type="domain" description="DUF7924" evidence="1">
    <location>
        <begin position="1"/>
        <end position="90"/>
    </location>
</feature>
<organism evidence="2 3">
    <name type="scientific">Exophiala xenobiotica</name>
    <dbReference type="NCBI Taxonomy" id="348802"/>
    <lineage>
        <taxon>Eukaryota</taxon>
        <taxon>Fungi</taxon>
        <taxon>Dikarya</taxon>
        <taxon>Ascomycota</taxon>
        <taxon>Pezizomycotina</taxon>
        <taxon>Eurotiomycetes</taxon>
        <taxon>Chaetothyriomycetidae</taxon>
        <taxon>Chaetothyriales</taxon>
        <taxon>Herpotrichiellaceae</taxon>
        <taxon>Exophiala</taxon>
    </lineage>
</organism>
<dbReference type="STRING" id="348802.A0A0D2FFA8"/>
<dbReference type="InterPro" id="IPR057684">
    <property type="entry name" value="DUF7924"/>
</dbReference>
<dbReference type="Proteomes" id="UP000054342">
    <property type="component" value="Unassembled WGS sequence"/>
</dbReference>